<name>A7HQ04_PARL1</name>
<evidence type="ECO:0008006" key="4">
    <source>
        <dbReference type="Google" id="ProtNLM"/>
    </source>
</evidence>
<keyword evidence="1" id="KW-0812">Transmembrane</keyword>
<dbReference type="Proteomes" id="UP000006377">
    <property type="component" value="Chromosome"/>
</dbReference>
<proteinExistence type="predicted"/>
<keyword evidence="1" id="KW-1133">Transmembrane helix</keyword>
<protein>
    <recommendedName>
        <fullName evidence="4">Transmembrane protein</fullName>
    </recommendedName>
</protein>
<evidence type="ECO:0000313" key="2">
    <source>
        <dbReference type="EMBL" id="ABS61987.1"/>
    </source>
</evidence>
<dbReference type="EMBL" id="CP000774">
    <property type="protein sequence ID" value="ABS61987.1"/>
    <property type="molecule type" value="Genomic_DNA"/>
</dbReference>
<sequence length="70" mass="7595">MTWRLTHRRIAAHVLTCAAGAALVVGAEALLRLAGVPLPFDAEWVWLDFLGIALVIGVVTASFFYRDVGE</sequence>
<organism evidence="2 3">
    <name type="scientific">Parvibaculum lavamentivorans (strain DS-1 / DSM 13023 / NCIMB 13966)</name>
    <dbReference type="NCBI Taxonomy" id="402881"/>
    <lineage>
        <taxon>Bacteria</taxon>
        <taxon>Pseudomonadati</taxon>
        <taxon>Pseudomonadota</taxon>
        <taxon>Alphaproteobacteria</taxon>
        <taxon>Hyphomicrobiales</taxon>
        <taxon>Parvibaculaceae</taxon>
        <taxon>Parvibaculum</taxon>
    </lineage>
</organism>
<evidence type="ECO:0000256" key="1">
    <source>
        <dbReference type="SAM" id="Phobius"/>
    </source>
</evidence>
<evidence type="ECO:0000313" key="3">
    <source>
        <dbReference type="Proteomes" id="UP000006377"/>
    </source>
</evidence>
<dbReference type="HOGENOM" id="CLU_2754254_0_0_5"/>
<reference evidence="2 3" key="1">
    <citation type="journal article" date="2011" name="Stand. Genomic Sci.">
        <title>Complete genome sequence of Parvibaculum lavamentivorans type strain (DS-1(T)).</title>
        <authorList>
            <person name="Schleheck D."/>
            <person name="Weiss M."/>
            <person name="Pitluck S."/>
            <person name="Bruce D."/>
            <person name="Land M.L."/>
            <person name="Han S."/>
            <person name="Saunders E."/>
            <person name="Tapia R."/>
            <person name="Detter C."/>
            <person name="Brettin T."/>
            <person name="Han J."/>
            <person name="Woyke T."/>
            <person name="Goodwin L."/>
            <person name="Pennacchio L."/>
            <person name="Nolan M."/>
            <person name="Cook A.M."/>
            <person name="Kjelleberg S."/>
            <person name="Thomas T."/>
        </authorList>
    </citation>
    <scope>NUCLEOTIDE SEQUENCE [LARGE SCALE GENOMIC DNA]</scope>
    <source>
        <strain evidence="3">DS-1 / DSM 13023 / NCIMB 13966</strain>
    </source>
</reference>
<dbReference type="STRING" id="402881.Plav_0364"/>
<feature type="transmembrane region" description="Helical" evidence="1">
    <location>
        <begin position="45"/>
        <end position="65"/>
    </location>
</feature>
<dbReference type="KEGG" id="pla:Plav_0364"/>
<keyword evidence="1" id="KW-0472">Membrane</keyword>
<gene>
    <name evidence="2" type="ordered locus">Plav_0364</name>
</gene>
<accession>A7HQ04</accession>
<dbReference type="AlphaFoldDB" id="A7HQ04"/>
<keyword evidence="3" id="KW-1185">Reference proteome</keyword>
<dbReference type="RefSeq" id="WP_011995278.1">
    <property type="nucleotide sequence ID" value="NC_009719.1"/>
</dbReference>